<gene>
    <name evidence="1" type="ORF">MARLIPOL_16999</name>
</gene>
<dbReference type="AlphaFoldDB" id="R8AWW5"/>
<name>R8AWW5_9GAMM</name>
<evidence type="ECO:0000313" key="2">
    <source>
        <dbReference type="Proteomes" id="UP000016540"/>
    </source>
</evidence>
<dbReference type="Pfam" id="PF08982">
    <property type="entry name" value="AtaL"/>
    <property type="match status" value="1"/>
</dbReference>
<dbReference type="OrthoDB" id="6367327at2"/>
<organism evidence="1 2">
    <name type="scientific">Marinobacter lipolyticus SM19</name>
    <dbReference type="NCBI Taxonomy" id="1318628"/>
    <lineage>
        <taxon>Bacteria</taxon>
        <taxon>Pseudomonadati</taxon>
        <taxon>Pseudomonadota</taxon>
        <taxon>Gammaproteobacteria</taxon>
        <taxon>Pseudomonadales</taxon>
        <taxon>Marinobacteraceae</taxon>
        <taxon>Marinobacter</taxon>
    </lineage>
</organism>
<accession>R8AWW5</accession>
<evidence type="ECO:0000313" key="1">
    <source>
        <dbReference type="EMBL" id="EON90838.1"/>
    </source>
</evidence>
<reference evidence="1 2" key="1">
    <citation type="journal article" date="2013" name="Genome Announc.">
        <title>Draft Genome Sequence of the Moderately Halophilic Bacterium Marinobacter lipolyticus Strain SM19.</title>
        <authorList>
            <person name="Papke R.T."/>
            <person name="de la Haba R.R."/>
            <person name="Infante-Dominguez C."/>
            <person name="Perez D."/>
            <person name="Sanchez-Porro C."/>
            <person name="Lapierre P."/>
            <person name="Ventosa A."/>
        </authorList>
    </citation>
    <scope>NUCLEOTIDE SEQUENCE [LARGE SCALE GENOMIC DNA]</scope>
    <source>
        <strain evidence="1 2">SM19</strain>
    </source>
</reference>
<dbReference type="HOGENOM" id="CLU_1675509_0_0_6"/>
<comment type="caution">
    <text evidence="1">The sequence shown here is derived from an EMBL/GenBank/DDBJ whole genome shotgun (WGS) entry which is preliminary data.</text>
</comment>
<dbReference type="RefSeq" id="WP_012139613.1">
    <property type="nucleotide sequence ID" value="NZ_KE007329.1"/>
</dbReference>
<sequence length="157" mass="18017">MQFDHVVQVNDLTDQSIATLTRKQLWEGLVSRATAPEHYVIGLGQYELDWQDDKRLKRSLELPGLMVEDLVTFQEEESVHYEILPTATVPGGNLTMTIEEPEPESLFVRFSYCARYVDEIGEELPYDLFVQQAYVAADIDTIQIIRNRTIEHGANTQ</sequence>
<dbReference type="eggNOG" id="ENOG50313B9">
    <property type="taxonomic scope" value="Bacteria"/>
</dbReference>
<dbReference type="PATRIC" id="fig|1318628.3.peg.3396"/>
<dbReference type="Proteomes" id="UP000016540">
    <property type="component" value="Unassembled WGS sequence"/>
</dbReference>
<evidence type="ECO:0008006" key="3">
    <source>
        <dbReference type="Google" id="ProtNLM"/>
    </source>
</evidence>
<dbReference type="Gene3D" id="3.30.530.20">
    <property type="match status" value="1"/>
</dbReference>
<protein>
    <recommendedName>
        <fullName evidence="3">DUF1857 domain-containing protein</fullName>
    </recommendedName>
</protein>
<dbReference type="InterPro" id="IPR015075">
    <property type="entry name" value="AtaL"/>
</dbReference>
<keyword evidence="2" id="KW-1185">Reference proteome</keyword>
<dbReference type="SUPFAM" id="SSF55961">
    <property type="entry name" value="Bet v1-like"/>
    <property type="match status" value="1"/>
</dbReference>
<dbReference type="InterPro" id="IPR023393">
    <property type="entry name" value="START-like_dom_sf"/>
</dbReference>
<dbReference type="EMBL" id="ASAD01000022">
    <property type="protein sequence ID" value="EON90838.1"/>
    <property type="molecule type" value="Genomic_DNA"/>
</dbReference>
<dbReference type="STRING" id="1318628.MARLIPOL_16999"/>
<proteinExistence type="predicted"/>